<accession>A0A5B1BLX7</accession>
<feature type="compositionally biased region" description="Basic and acidic residues" evidence="1">
    <location>
        <begin position="1"/>
        <end position="13"/>
    </location>
</feature>
<evidence type="ECO:0000313" key="3">
    <source>
        <dbReference type="Proteomes" id="UP000324701"/>
    </source>
</evidence>
<reference evidence="2 3" key="1">
    <citation type="submission" date="2019-09" db="EMBL/GenBank/DDBJ databases">
        <title>Report of infection by Mycobacterium simiae a patient suffering from pulmonary tuberculosis.</title>
        <authorList>
            <person name="Mohanty P.S."/>
            <person name="Bansal A.K."/>
            <person name="Singh H."/>
            <person name="Sharma S."/>
            <person name="Patil S.A."/>
            <person name="Upadhaya P."/>
            <person name="Singh P.K."/>
            <person name="Kumar D."/>
            <person name="Kumar S."/>
            <person name="Singh R.K."/>
            <person name="Chaudhary B."/>
        </authorList>
    </citation>
    <scope>NUCLEOTIDE SEQUENCE [LARGE SCALE GENOMIC DNA]</scope>
    <source>
        <strain evidence="2 3">JAL-560-SIM</strain>
    </source>
</reference>
<comment type="caution">
    <text evidence="2">The sequence shown here is derived from an EMBL/GenBank/DDBJ whole genome shotgun (WGS) entry which is preliminary data.</text>
</comment>
<protein>
    <submittedName>
        <fullName evidence="2">IS110 family transposase</fullName>
    </submittedName>
</protein>
<evidence type="ECO:0000313" key="2">
    <source>
        <dbReference type="EMBL" id="KAA1248855.1"/>
    </source>
</evidence>
<evidence type="ECO:0000256" key="1">
    <source>
        <dbReference type="SAM" id="MobiDB-lite"/>
    </source>
</evidence>
<dbReference type="AlphaFoldDB" id="A0A5B1BLX7"/>
<dbReference type="Proteomes" id="UP000324701">
    <property type="component" value="Unassembled WGS sequence"/>
</dbReference>
<dbReference type="EMBL" id="VTZN01000126">
    <property type="protein sequence ID" value="KAA1248855.1"/>
    <property type="molecule type" value="Genomic_DNA"/>
</dbReference>
<organism evidence="2 3">
    <name type="scientific">Mycobacterium simiae</name>
    <name type="common">Mycobacterium habana</name>
    <dbReference type="NCBI Taxonomy" id="1784"/>
    <lineage>
        <taxon>Bacteria</taxon>
        <taxon>Bacillati</taxon>
        <taxon>Actinomycetota</taxon>
        <taxon>Actinomycetes</taxon>
        <taxon>Mycobacteriales</taxon>
        <taxon>Mycobacteriaceae</taxon>
        <taxon>Mycobacterium</taxon>
        <taxon>Mycobacterium simiae complex</taxon>
    </lineage>
</organism>
<feature type="region of interest" description="Disordered" evidence="1">
    <location>
        <begin position="1"/>
        <end position="42"/>
    </location>
</feature>
<proteinExistence type="predicted"/>
<dbReference type="RefSeq" id="WP_149655289.1">
    <property type="nucleotide sequence ID" value="NZ_VTZN01000126.1"/>
</dbReference>
<gene>
    <name evidence="2" type="ORF">F0Q45_18315</name>
</gene>
<sequence length="83" mass="8698">MTCVRSDRRHSSIDDLLDAVEPDDKSGGASPLDDGLRPPTGPNMVERLSKIPGIGQTGAPIILAEIGPGHDALGIFRSVIVQP</sequence>
<name>A0A5B1BLX7_MYCSI</name>
<keyword evidence="3" id="KW-1185">Reference proteome</keyword>